<comment type="similarity">
    <text evidence="1">Belongs to the FlgM family.</text>
</comment>
<evidence type="ECO:0000313" key="12">
    <source>
        <dbReference type="Proteomes" id="UP001336250"/>
    </source>
</evidence>
<evidence type="ECO:0000256" key="2">
    <source>
        <dbReference type="ARBA" id="ARBA00017823"/>
    </source>
</evidence>
<dbReference type="Pfam" id="PF04316">
    <property type="entry name" value="FlgM"/>
    <property type="match status" value="1"/>
</dbReference>
<feature type="signal peptide" evidence="9">
    <location>
        <begin position="1"/>
        <end position="23"/>
    </location>
</feature>
<keyword evidence="11" id="KW-0969">Cilium</keyword>
<evidence type="ECO:0000256" key="6">
    <source>
        <dbReference type="ARBA" id="ARBA00023163"/>
    </source>
</evidence>
<dbReference type="GO" id="GO:0045892">
    <property type="term" value="P:negative regulation of DNA-templated transcription"/>
    <property type="evidence" value="ECO:0007669"/>
    <property type="project" value="InterPro"/>
</dbReference>
<dbReference type="InterPro" id="IPR031316">
    <property type="entry name" value="FlgM_C"/>
</dbReference>
<evidence type="ECO:0000313" key="11">
    <source>
        <dbReference type="EMBL" id="MEF7615608.1"/>
    </source>
</evidence>
<dbReference type="NCBIfam" id="TIGR03824">
    <property type="entry name" value="FlgM_jcvi"/>
    <property type="match status" value="1"/>
</dbReference>
<sequence>MRISSNGSTALAAATGLSPVAQASPADAAATASAGAATRGQALQSAVLGPAMAAMATMPEIDHAKVAELRDAIARGELHFDAAKLAGLIQRYHGGRS</sequence>
<dbReference type="GO" id="GO:0044781">
    <property type="term" value="P:bacterial-type flagellum organization"/>
    <property type="evidence" value="ECO:0007669"/>
    <property type="project" value="UniProtKB-KW"/>
</dbReference>
<dbReference type="SUPFAM" id="SSF101498">
    <property type="entry name" value="Anti-sigma factor FlgM"/>
    <property type="match status" value="1"/>
</dbReference>
<proteinExistence type="inferred from homology"/>
<keyword evidence="11" id="KW-0966">Cell projection</keyword>
<evidence type="ECO:0000256" key="1">
    <source>
        <dbReference type="ARBA" id="ARBA00005322"/>
    </source>
</evidence>
<reference evidence="11 12" key="1">
    <citation type="submission" date="2024-02" db="EMBL/GenBank/DDBJ databases">
        <title>Genome sequence of Aquincola sp. MAHUQ-54.</title>
        <authorList>
            <person name="Huq M.A."/>
        </authorList>
    </citation>
    <scope>NUCLEOTIDE SEQUENCE [LARGE SCALE GENOMIC DNA]</scope>
    <source>
        <strain evidence="11 12">MAHUQ-54</strain>
    </source>
</reference>
<dbReference type="Proteomes" id="UP001336250">
    <property type="component" value="Unassembled WGS sequence"/>
</dbReference>
<protein>
    <recommendedName>
        <fullName evidence="2">Negative regulator of flagellin synthesis</fullName>
    </recommendedName>
    <alternativeName>
        <fullName evidence="8">Anti-sigma-28 factor</fullName>
    </alternativeName>
</protein>
<keyword evidence="12" id="KW-1185">Reference proteome</keyword>
<evidence type="ECO:0000256" key="3">
    <source>
        <dbReference type="ARBA" id="ARBA00022491"/>
    </source>
</evidence>
<keyword evidence="11" id="KW-0282">Flagellum</keyword>
<dbReference type="InterPro" id="IPR035890">
    <property type="entry name" value="Anti-sigma-28_factor_FlgM_sf"/>
</dbReference>
<dbReference type="EMBL" id="JAZIBG010000036">
    <property type="protein sequence ID" value="MEF7615608.1"/>
    <property type="molecule type" value="Genomic_DNA"/>
</dbReference>
<name>A0AAW9QGV0_9BURK</name>
<evidence type="ECO:0000256" key="9">
    <source>
        <dbReference type="SAM" id="SignalP"/>
    </source>
</evidence>
<evidence type="ECO:0000259" key="10">
    <source>
        <dbReference type="Pfam" id="PF04316"/>
    </source>
</evidence>
<evidence type="ECO:0000256" key="7">
    <source>
        <dbReference type="ARBA" id="ARBA00024739"/>
    </source>
</evidence>
<accession>A0AAW9QGV0</accession>
<evidence type="ECO:0000256" key="4">
    <source>
        <dbReference type="ARBA" id="ARBA00022795"/>
    </source>
</evidence>
<dbReference type="AlphaFoldDB" id="A0AAW9QGV0"/>
<keyword evidence="4" id="KW-1005">Bacterial flagellum biogenesis</keyword>
<comment type="function">
    <text evidence="7">Responsible for the coupling of flagellin expression to flagellar assembly by preventing expression of the flagellin genes when a component of the middle class of proteins is defective. It negatively regulates flagellar genes by inhibiting the activity of FliA by directly binding to FliA.</text>
</comment>
<keyword evidence="5" id="KW-0805">Transcription regulation</keyword>
<evidence type="ECO:0000256" key="5">
    <source>
        <dbReference type="ARBA" id="ARBA00023015"/>
    </source>
</evidence>
<feature type="chain" id="PRO_5043936915" description="Negative regulator of flagellin synthesis" evidence="9">
    <location>
        <begin position="24"/>
        <end position="97"/>
    </location>
</feature>
<keyword evidence="3" id="KW-0678">Repressor</keyword>
<feature type="domain" description="Anti-sigma-28 factor FlgM C-terminal" evidence="10">
    <location>
        <begin position="51"/>
        <end position="86"/>
    </location>
</feature>
<dbReference type="InterPro" id="IPR007412">
    <property type="entry name" value="FlgM"/>
</dbReference>
<evidence type="ECO:0000256" key="8">
    <source>
        <dbReference type="ARBA" id="ARBA00030117"/>
    </source>
</evidence>
<gene>
    <name evidence="11" type="primary">flgM</name>
    <name evidence="11" type="ORF">V4F39_16965</name>
</gene>
<dbReference type="RefSeq" id="WP_332290900.1">
    <property type="nucleotide sequence ID" value="NZ_JAZIBG010000036.1"/>
</dbReference>
<comment type="caution">
    <text evidence="11">The sequence shown here is derived from an EMBL/GenBank/DDBJ whole genome shotgun (WGS) entry which is preliminary data.</text>
</comment>
<organism evidence="11 12">
    <name type="scientific">Aquincola agrisoli</name>
    <dbReference type="NCBI Taxonomy" id="3119538"/>
    <lineage>
        <taxon>Bacteria</taxon>
        <taxon>Pseudomonadati</taxon>
        <taxon>Pseudomonadota</taxon>
        <taxon>Betaproteobacteria</taxon>
        <taxon>Burkholderiales</taxon>
        <taxon>Sphaerotilaceae</taxon>
        <taxon>Aquincola</taxon>
    </lineage>
</organism>
<keyword evidence="6" id="KW-0804">Transcription</keyword>
<keyword evidence="9" id="KW-0732">Signal</keyword>